<dbReference type="SUPFAM" id="SSF88874">
    <property type="entry name" value="Receptor-binding domain of short tail fibre protein gp12"/>
    <property type="match status" value="1"/>
</dbReference>
<gene>
    <name evidence="3" type="ORF">FDK13_32165</name>
</gene>
<feature type="signal peptide" evidence="1">
    <location>
        <begin position="1"/>
        <end position="21"/>
    </location>
</feature>
<dbReference type="EMBL" id="SZVO01000024">
    <property type="protein sequence ID" value="TKT86536.1"/>
    <property type="molecule type" value="Genomic_DNA"/>
</dbReference>
<name>A0A4U6CQW2_9BACT</name>
<keyword evidence="1" id="KW-0732">Signal</keyword>
<feature type="chain" id="PRO_5020411803" description="Phage tail collar domain-containing protein" evidence="1">
    <location>
        <begin position="22"/>
        <end position="321"/>
    </location>
</feature>
<protein>
    <recommendedName>
        <fullName evidence="2">Phage tail collar domain-containing protein</fullName>
    </recommendedName>
</protein>
<dbReference type="AlphaFoldDB" id="A0A4U6CQW2"/>
<dbReference type="Gene3D" id="3.90.1340.10">
    <property type="entry name" value="Phage tail collar domain"/>
    <property type="match status" value="1"/>
</dbReference>
<dbReference type="InterPro" id="IPR037053">
    <property type="entry name" value="Phage_tail_collar_dom_sf"/>
</dbReference>
<reference evidence="3 4" key="1">
    <citation type="submission" date="2019-05" db="EMBL/GenBank/DDBJ databases">
        <title>Dyadobacter AR-3-8 sp. nov., isolated from arctic soil.</title>
        <authorList>
            <person name="Chaudhary D.K."/>
        </authorList>
    </citation>
    <scope>NUCLEOTIDE SEQUENCE [LARGE SCALE GENOMIC DNA]</scope>
    <source>
        <strain evidence="3 4">AR-3-8</strain>
    </source>
</reference>
<dbReference type="InterPro" id="IPR011083">
    <property type="entry name" value="Phage_tail_collar_dom"/>
</dbReference>
<evidence type="ECO:0000313" key="3">
    <source>
        <dbReference type="EMBL" id="TKT86536.1"/>
    </source>
</evidence>
<dbReference type="OrthoDB" id="9810174at2"/>
<evidence type="ECO:0000313" key="4">
    <source>
        <dbReference type="Proteomes" id="UP000304900"/>
    </source>
</evidence>
<evidence type="ECO:0000259" key="2">
    <source>
        <dbReference type="Pfam" id="PF07484"/>
    </source>
</evidence>
<keyword evidence="4" id="KW-1185">Reference proteome</keyword>
<dbReference type="RefSeq" id="WP_137344130.1">
    <property type="nucleotide sequence ID" value="NZ_SZVO01000024.1"/>
</dbReference>
<sequence>MKNLSLLLLLLLTGANLFAQAPDAINYQAVVRNSTDQLVANTAMGVQVTILQGSASGTVTYRETFSLSSNANGLISFAIGTGTSTSGTYTAIDWSLKPYYIQIALDLLGGTSYLPYSTSELHSVPYALQAKTAESLTKPLTGGSGITIENDQVKLTDGLAGLNHVKVWEGTSWVNKAISVTSGSSGGNQPFSIRNPFLAMNYQISLYGIYPSRNGADPFYGEVMLFAGNFEVNGFAFCDGRLLNLQQNTVLYAVLGTSYGGNGINTFALPDLRGRSAIHYGQGPYLNRYEIGESGGKENITLLPGNMPSHSHSAVVTFTAP</sequence>
<proteinExistence type="predicted"/>
<organism evidence="3 4">
    <name type="scientific">Dyadobacter frigoris</name>
    <dbReference type="NCBI Taxonomy" id="2576211"/>
    <lineage>
        <taxon>Bacteria</taxon>
        <taxon>Pseudomonadati</taxon>
        <taxon>Bacteroidota</taxon>
        <taxon>Cytophagia</taxon>
        <taxon>Cytophagales</taxon>
        <taxon>Spirosomataceae</taxon>
        <taxon>Dyadobacter</taxon>
    </lineage>
</organism>
<accession>A0A4U6CQW2</accession>
<evidence type="ECO:0000256" key="1">
    <source>
        <dbReference type="SAM" id="SignalP"/>
    </source>
</evidence>
<feature type="domain" description="Phage tail collar" evidence="2">
    <location>
        <begin position="221"/>
        <end position="276"/>
    </location>
</feature>
<dbReference type="Proteomes" id="UP000304900">
    <property type="component" value="Unassembled WGS sequence"/>
</dbReference>
<comment type="caution">
    <text evidence="3">The sequence shown here is derived from an EMBL/GenBank/DDBJ whole genome shotgun (WGS) entry which is preliminary data.</text>
</comment>
<dbReference type="Pfam" id="PF07484">
    <property type="entry name" value="Collar"/>
    <property type="match status" value="1"/>
</dbReference>